<proteinExistence type="predicted"/>
<feature type="region of interest" description="Disordered" evidence="1">
    <location>
        <begin position="39"/>
        <end position="63"/>
    </location>
</feature>
<dbReference type="AlphaFoldDB" id="A0AAV4AXX8"/>
<gene>
    <name evidence="2" type="ORF">PoB_003863000</name>
</gene>
<organism evidence="2 3">
    <name type="scientific">Plakobranchus ocellatus</name>
    <dbReference type="NCBI Taxonomy" id="259542"/>
    <lineage>
        <taxon>Eukaryota</taxon>
        <taxon>Metazoa</taxon>
        <taxon>Spiralia</taxon>
        <taxon>Lophotrochozoa</taxon>
        <taxon>Mollusca</taxon>
        <taxon>Gastropoda</taxon>
        <taxon>Heterobranchia</taxon>
        <taxon>Euthyneura</taxon>
        <taxon>Panpulmonata</taxon>
        <taxon>Sacoglossa</taxon>
        <taxon>Placobranchoidea</taxon>
        <taxon>Plakobranchidae</taxon>
        <taxon>Plakobranchus</taxon>
    </lineage>
</organism>
<dbReference type="EMBL" id="BLXT01004371">
    <property type="protein sequence ID" value="GFO12125.1"/>
    <property type="molecule type" value="Genomic_DNA"/>
</dbReference>
<evidence type="ECO:0000313" key="2">
    <source>
        <dbReference type="EMBL" id="GFO12125.1"/>
    </source>
</evidence>
<name>A0AAV4AXX8_9GAST</name>
<protein>
    <submittedName>
        <fullName evidence="2">Uncharacterized protein</fullName>
    </submittedName>
</protein>
<comment type="caution">
    <text evidence="2">The sequence shown here is derived from an EMBL/GenBank/DDBJ whole genome shotgun (WGS) entry which is preliminary data.</text>
</comment>
<evidence type="ECO:0000313" key="3">
    <source>
        <dbReference type="Proteomes" id="UP000735302"/>
    </source>
</evidence>
<reference evidence="2 3" key="1">
    <citation type="journal article" date="2021" name="Elife">
        <title>Chloroplast acquisition without the gene transfer in kleptoplastic sea slugs, Plakobranchus ocellatus.</title>
        <authorList>
            <person name="Maeda T."/>
            <person name="Takahashi S."/>
            <person name="Yoshida T."/>
            <person name="Shimamura S."/>
            <person name="Takaki Y."/>
            <person name="Nagai Y."/>
            <person name="Toyoda A."/>
            <person name="Suzuki Y."/>
            <person name="Arimoto A."/>
            <person name="Ishii H."/>
            <person name="Satoh N."/>
            <person name="Nishiyama T."/>
            <person name="Hasebe M."/>
            <person name="Maruyama T."/>
            <person name="Minagawa J."/>
            <person name="Obokata J."/>
            <person name="Shigenobu S."/>
        </authorList>
    </citation>
    <scope>NUCLEOTIDE SEQUENCE [LARGE SCALE GENOMIC DNA]</scope>
</reference>
<feature type="compositionally biased region" description="Basic and acidic residues" evidence="1">
    <location>
        <begin position="43"/>
        <end position="53"/>
    </location>
</feature>
<keyword evidence="3" id="KW-1185">Reference proteome</keyword>
<sequence>MGRPRSKNFRYQMDKKINKLAATTGNKVEMQARKLRVGETGSIEDRSGTERLKTSSNGGLKRRATSRSLWSQLCLKF</sequence>
<dbReference type="Proteomes" id="UP000735302">
    <property type="component" value="Unassembled WGS sequence"/>
</dbReference>
<evidence type="ECO:0000256" key="1">
    <source>
        <dbReference type="SAM" id="MobiDB-lite"/>
    </source>
</evidence>
<accession>A0AAV4AXX8</accession>